<comment type="subcellular location">
    <subcellularLocation>
        <location evidence="7">Cytoplasm</location>
    </subcellularLocation>
</comment>
<dbReference type="SUPFAM" id="SSF82829">
    <property type="entry name" value="MesJ substrate recognition domain-like"/>
    <property type="match status" value="1"/>
</dbReference>
<keyword evidence="11" id="KW-1185">Reference proteome</keyword>
<evidence type="ECO:0000256" key="5">
    <source>
        <dbReference type="ARBA" id="ARBA00022840"/>
    </source>
</evidence>
<comment type="catalytic activity">
    <reaction evidence="6 7">
        <text>cytidine(34) in tRNA(Ile2) + L-lysine + ATP = lysidine(34) in tRNA(Ile2) + AMP + diphosphate + H(+)</text>
        <dbReference type="Rhea" id="RHEA:43744"/>
        <dbReference type="Rhea" id="RHEA-COMP:10625"/>
        <dbReference type="Rhea" id="RHEA-COMP:10670"/>
        <dbReference type="ChEBI" id="CHEBI:15378"/>
        <dbReference type="ChEBI" id="CHEBI:30616"/>
        <dbReference type="ChEBI" id="CHEBI:32551"/>
        <dbReference type="ChEBI" id="CHEBI:33019"/>
        <dbReference type="ChEBI" id="CHEBI:82748"/>
        <dbReference type="ChEBI" id="CHEBI:83665"/>
        <dbReference type="ChEBI" id="CHEBI:456215"/>
        <dbReference type="EC" id="6.3.4.19"/>
    </reaction>
</comment>
<feature type="binding site" evidence="7">
    <location>
        <begin position="49"/>
        <end position="54"/>
    </location>
    <ligand>
        <name>ATP</name>
        <dbReference type="ChEBI" id="CHEBI:30616"/>
    </ligand>
</feature>
<evidence type="ECO:0000256" key="1">
    <source>
        <dbReference type="ARBA" id="ARBA00022490"/>
    </source>
</evidence>
<sequence>MAASRKPAPEDAAAGPVPGFQGSAVLLKALAAGIAGLPQAPQSLAVGLSGGADSAMLALHAALYAARHAVTLHFFHVHHGLQPAADRWRDHVHDLAQRLRVPCHSLRVTVDVMRGDGMESAAREARYQAFAALARQAGVRHILLAHHRGDQAETVLLRLLRGTGPQGLAAMAPYFRRDDICYLRPWLDIDRDEILAQAEQYGRLSGWHPVLDPSNADDRYTRAAVRERLVPELDARWPAWRANLVRHARLSAETRQVLEEVAAADLAGLDLAADGASFSLVAWRRLSEPRQALALRHWLALLGCPMPTEGRLRDWMRQLRGLHALGHDRQMRVRHGDAWIRCVRGRVMLASAEPGENG</sequence>
<evidence type="ECO:0000313" key="10">
    <source>
        <dbReference type="EMBL" id="OWT60116.1"/>
    </source>
</evidence>
<accession>A0A225MFJ8</accession>
<dbReference type="Pfam" id="PF09179">
    <property type="entry name" value="TilS"/>
    <property type="match status" value="1"/>
</dbReference>
<evidence type="ECO:0000256" key="6">
    <source>
        <dbReference type="ARBA" id="ARBA00048539"/>
    </source>
</evidence>
<dbReference type="PANTHER" id="PTHR43033">
    <property type="entry name" value="TRNA(ILE)-LYSIDINE SYNTHASE-RELATED"/>
    <property type="match status" value="1"/>
</dbReference>
<keyword evidence="2 7" id="KW-0436">Ligase</keyword>
<dbReference type="InterPro" id="IPR012795">
    <property type="entry name" value="tRNA_Ile_lys_synt_N"/>
</dbReference>
<keyword evidence="5 7" id="KW-0067">ATP-binding</keyword>
<dbReference type="SUPFAM" id="SSF52402">
    <property type="entry name" value="Adenine nucleotide alpha hydrolases-like"/>
    <property type="match status" value="1"/>
</dbReference>
<proteinExistence type="inferred from homology"/>
<reference evidence="11" key="1">
    <citation type="submission" date="2017-06" db="EMBL/GenBank/DDBJ databases">
        <title>Herbaspirillum phytohormonus sp. nov., isolated from the root nodule of Robinia pseudoacacia in lead-zinc mine.</title>
        <authorList>
            <person name="Fan M."/>
            <person name="Lin Y."/>
        </authorList>
    </citation>
    <scope>NUCLEOTIDE SEQUENCE [LARGE SCALE GENOMIC DNA]</scope>
    <source>
        <strain evidence="11">SC-089</strain>
    </source>
</reference>
<name>A0A225MFJ8_9BURK</name>
<gene>
    <name evidence="7 10" type="primary">tilS</name>
    <name evidence="10" type="ORF">CEY11_10595</name>
</gene>
<dbReference type="PANTHER" id="PTHR43033:SF1">
    <property type="entry name" value="TRNA(ILE)-LYSIDINE SYNTHASE-RELATED"/>
    <property type="match status" value="1"/>
</dbReference>
<dbReference type="Proteomes" id="UP000214603">
    <property type="component" value="Unassembled WGS sequence"/>
</dbReference>
<protein>
    <recommendedName>
        <fullName evidence="7">tRNA(Ile)-lysidine synthase</fullName>
        <ecNumber evidence="7">6.3.4.19</ecNumber>
    </recommendedName>
    <alternativeName>
        <fullName evidence="7">tRNA(Ile)-2-lysyl-cytidine synthase</fullName>
    </alternativeName>
    <alternativeName>
        <fullName evidence="7">tRNA(Ile)-lysidine synthetase</fullName>
    </alternativeName>
</protein>
<dbReference type="GO" id="GO:0006400">
    <property type="term" value="P:tRNA modification"/>
    <property type="evidence" value="ECO:0007669"/>
    <property type="project" value="UniProtKB-UniRule"/>
</dbReference>
<evidence type="ECO:0000313" key="11">
    <source>
        <dbReference type="Proteomes" id="UP000214603"/>
    </source>
</evidence>
<comment type="domain">
    <text evidence="7">The N-terminal region contains the highly conserved SGGXDS motif, predicted to be a P-loop motif involved in ATP binding.</text>
</comment>
<dbReference type="InterPro" id="IPR011063">
    <property type="entry name" value="TilS/TtcA_N"/>
</dbReference>
<evidence type="ECO:0000256" key="7">
    <source>
        <dbReference type="HAMAP-Rule" id="MF_01161"/>
    </source>
</evidence>
<dbReference type="InterPro" id="IPR015262">
    <property type="entry name" value="tRNA_Ile_lys_synt_subst-bd"/>
</dbReference>
<dbReference type="InterPro" id="IPR014729">
    <property type="entry name" value="Rossmann-like_a/b/a_fold"/>
</dbReference>
<dbReference type="CDD" id="cd01992">
    <property type="entry name" value="TilS_N"/>
    <property type="match status" value="1"/>
</dbReference>
<evidence type="ECO:0000256" key="4">
    <source>
        <dbReference type="ARBA" id="ARBA00022741"/>
    </source>
</evidence>
<dbReference type="GO" id="GO:0032267">
    <property type="term" value="F:tRNA(Ile)-lysidine synthase activity"/>
    <property type="evidence" value="ECO:0007669"/>
    <property type="project" value="UniProtKB-EC"/>
</dbReference>
<keyword evidence="4 7" id="KW-0547">Nucleotide-binding</keyword>
<dbReference type="NCBIfam" id="TIGR02432">
    <property type="entry name" value="lysidine_TilS_N"/>
    <property type="match status" value="1"/>
</dbReference>
<dbReference type="Gene3D" id="1.20.59.20">
    <property type="match status" value="1"/>
</dbReference>
<dbReference type="HAMAP" id="MF_01161">
    <property type="entry name" value="tRNA_Ile_lys_synt"/>
    <property type="match status" value="1"/>
</dbReference>
<dbReference type="Gene3D" id="3.40.50.620">
    <property type="entry name" value="HUPs"/>
    <property type="match status" value="1"/>
</dbReference>
<evidence type="ECO:0000256" key="3">
    <source>
        <dbReference type="ARBA" id="ARBA00022694"/>
    </source>
</evidence>
<comment type="function">
    <text evidence="7">Ligates lysine onto the cytidine present at position 34 of the AUA codon-specific tRNA(Ile) that contains the anticodon CAU, in an ATP-dependent manner. Cytidine is converted to lysidine, thus changing the amino acid specificity of the tRNA from methionine to isoleucine.</text>
</comment>
<dbReference type="Pfam" id="PF01171">
    <property type="entry name" value="ATP_bind_3"/>
    <property type="match status" value="1"/>
</dbReference>
<keyword evidence="1 7" id="KW-0963">Cytoplasm</keyword>
<dbReference type="AlphaFoldDB" id="A0A225MFJ8"/>
<dbReference type="OrthoDB" id="9807403at2"/>
<evidence type="ECO:0000256" key="2">
    <source>
        <dbReference type="ARBA" id="ARBA00022598"/>
    </source>
</evidence>
<dbReference type="EC" id="6.3.4.19" evidence="7"/>
<dbReference type="InterPro" id="IPR012094">
    <property type="entry name" value="tRNA_Ile_lys_synt"/>
</dbReference>
<organism evidence="10 11">
    <name type="scientific">Candidimonas nitroreducens</name>
    <dbReference type="NCBI Taxonomy" id="683354"/>
    <lineage>
        <taxon>Bacteria</taxon>
        <taxon>Pseudomonadati</taxon>
        <taxon>Pseudomonadota</taxon>
        <taxon>Betaproteobacteria</taxon>
        <taxon>Burkholderiales</taxon>
        <taxon>Alcaligenaceae</taxon>
        <taxon>Candidimonas</taxon>
    </lineage>
</organism>
<dbReference type="GO" id="GO:0005524">
    <property type="term" value="F:ATP binding"/>
    <property type="evidence" value="ECO:0007669"/>
    <property type="project" value="UniProtKB-UniRule"/>
</dbReference>
<feature type="domain" description="tRNA(Ile)-lysidine synthase substrate-binding" evidence="9">
    <location>
        <begin position="279"/>
        <end position="347"/>
    </location>
</feature>
<feature type="domain" description="tRNA(Ile)-lysidine/2-thiocytidine synthase N-terminal" evidence="8">
    <location>
        <begin position="44"/>
        <end position="227"/>
    </location>
</feature>
<evidence type="ECO:0000259" key="9">
    <source>
        <dbReference type="Pfam" id="PF09179"/>
    </source>
</evidence>
<dbReference type="EMBL" id="NJIH01000006">
    <property type="protein sequence ID" value="OWT60116.1"/>
    <property type="molecule type" value="Genomic_DNA"/>
</dbReference>
<comment type="similarity">
    <text evidence="7">Belongs to the tRNA(Ile)-lysidine synthase family.</text>
</comment>
<evidence type="ECO:0000259" key="8">
    <source>
        <dbReference type="Pfam" id="PF01171"/>
    </source>
</evidence>
<dbReference type="GO" id="GO:0005737">
    <property type="term" value="C:cytoplasm"/>
    <property type="evidence" value="ECO:0007669"/>
    <property type="project" value="UniProtKB-SubCell"/>
</dbReference>
<comment type="caution">
    <text evidence="10">The sequence shown here is derived from an EMBL/GenBank/DDBJ whole genome shotgun (WGS) entry which is preliminary data.</text>
</comment>
<keyword evidence="3 7" id="KW-0819">tRNA processing</keyword>